<protein>
    <submittedName>
        <fullName evidence="1">Uncharacterized protein</fullName>
    </submittedName>
</protein>
<organism evidence="1 2">
    <name type="scientific">Marinobacter salinus</name>
    <dbReference type="NCBI Taxonomy" id="1874317"/>
    <lineage>
        <taxon>Bacteria</taxon>
        <taxon>Pseudomonadati</taxon>
        <taxon>Pseudomonadota</taxon>
        <taxon>Gammaproteobacteria</taxon>
        <taxon>Pseudomonadales</taxon>
        <taxon>Marinobacteraceae</taxon>
        <taxon>Marinobacter</taxon>
    </lineage>
</organism>
<dbReference type="EMBL" id="CP017715">
    <property type="protein sequence ID" value="AOY88634.1"/>
    <property type="molecule type" value="Genomic_DNA"/>
</dbReference>
<sequence>MAEQNRRTHEQRRAREAAQREVDRFIAYLQGMDTIDQIAHQGRSIMGMWAEFEGKPPSGSGFSGFCLLAGKLEKIRLRQMPEEFSRAYDRLSKMASKAPKQVDALCIDRFYRGRTKVAIDPFTEQRHEIYWNDPACAQLLGCSVKVFQRRVAKGYGQLECLLGFRESAAA</sequence>
<dbReference type="STRING" id="1874317.BKP64_10890"/>
<gene>
    <name evidence="1" type="ORF">BKP64_10890</name>
</gene>
<name>A0A1D9GM81_9GAMM</name>
<accession>A0A1D9GM81</accession>
<keyword evidence="2" id="KW-1185">Reference proteome</keyword>
<dbReference type="OrthoDB" id="6366299at2"/>
<dbReference type="KEGG" id="msq:BKP64_10890"/>
<proteinExistence type="predicted"/>
<dbReference type="RefSeq" id="WP_070969736.1">
    <property type="nucleotide sequence ID" value="NZ_CP017715.1"/>
</dbReference>
<evidence type="ECO:0000313" key="1">
    <source>
        <dbReference type="EMBL" id="AOY88634.1"/>
    </source>
</evidence>
<reference evidence="1 2" key="1">
    <citation type="submission" date="2016-10" db="EMBL/GenBank/DDBJ databases">
        <title>Marinobacter salinus sp. nov., a moderately halophilic bacterium isolated from a tidal flat environment.</title>
        <authorList>
            <person name="Park S.-J."/>
        </authorList>
    </citation>
    <scope>NUCLEOTIDE SEQUENCE [LARGE SCALE GENOMIC DNA]</scope>
    <source>
        <strain evidence="1 2">Hb8</strain>
    </source>
</reference>
<evidence type="ECO:0000313" key="2">
    <source>
        <dbReference type="Proteomes" id="UP000177445"/>
    </source>
</evidence>
<dbReference type="AlphaFoldDB" id="A0A1D9GM81"/>
<dbReference type="Proteomes" id="UP000177445">
    <property type="component" value="Chromosome"/>
</dbReference>